<proteinExistence type="predicted"/>
<keyword evidence="3" id="KW-1185">Reference proteome</keyword>
<feature type="compositionally biased region" description="Low complexity" evidence="1">
    <location>
        <begin position="86"/>
        <end position="107"/>
    </location>
</feature>
<feature type="region of interest" description="Disordered" evidence="1">
    <location>
        <begin position="1"/>
        <end position="32"/>
    </location>
</feature>
<comment type="caution">
    <text evidence="2">The sequence shown here is derived from an EMBL/GenBank/DDBJ whole genome shotgun (WGS) entry which is preliminary data.</text>
</comment>
<name>A0A8B6GB74_MYTGA</name>
<feature type="compositionally biased region" description="Basic residues" evidence="1">
    <location>
        <begin position="1"/>
        <end position="12"/>
    </location>
</feature>
<feature type="compositionally biased region" description="Basic and acidic residues" evidence="1">
    <location>
        <begin position="181"/>
        <end position="211"/>
    </location>
</feature>
<organism evidence="2 3">
    <name type="scientific">Mytilus galloprovincialis</name>
    <name type="common">Mediterranean mussel</name>
    <dbReference type="NCBI Taxonomy" id="29158"/>
    <lineage>
        <taxon>Eukaryota</taxon>
        <taxon>Metazoa</taxon>
        <taxon>Spiralia</taxon>
        <taxon>Lophotrochozoa</taxon>
        <taxon>Mollusca</taxon>
        <taxon>Bivalvia</taxon>
        <taxon>Autobranchia</taxon>
        <taxon>Pteriomorphia</taxon>
        <taxon>Mytilida</taxon>
        <taxon>Mytiloidea</taxon>
        <taxon>Mytilidae</taxon>
        <taxon>Mytilinae</taxon>
        <taxon>Mytilus</taxon>
    </lineage>
</organism>
<feature type="compositionally biased region" description="Basic and acidic residues" evidence="1">
    <location>
        <begin position="16"/>
        <end position="32"/>
    </location>
</feature>
<accession>A0A8B6GB74</accession>
<feature type="region of interest" description="Disordered" evidence="1">
    <location>
        <begin position="86"/>
        <end position="114"/>
    </location>
</feature>
<dbReference type="EMBL" id="UYJE01008151">
    <property type="protein sequence ID" value="VDI61468.1"/>
    <property type="molecule type" value="Genomic_DNA"/>
</dbReference>
<dbReference type="Proteomes" id="UP000596742">
    <property type="component" value="Unassembled WGS sequence"/>
</dbReference>
<feature type="region of interest" description="Disordered" evidence="1">
    <location>
        <begin position="176"/>
        <end position="218"/>
    </location>
</feature>
<sequence length="218" mass="25398">MILLHSTKRRAKNITTRKEGKTEGQRHRLWKERSSRAKKRVYLSQQILAVLPSSEERDEMGEYDAVTVASGDLDNTEVVNVTTVVETPRLESKTSSTTTTSTSSSKSSSKEEINKQMQNFTSQLNKNLKEASKFINKSFKLGEENVKQLTSMVGEQTKAFNKMANELKGLNQWSRNNNETKTVDKDNREIRENKDNRDNHRDSREYRDYRDRRYHPYK</sequence>
<evidence type="ECO:0000256" key="1">
    <source>
        <dbReference type="SAM" id="MobiDB-lite"/>
    </source>
</evidence>
<protein>
    <submittedName>
        <fullName evidence="2">Uncharacterized protein</fullName>
    </submittedName>
</protein>
<gene>
    <name evidence="2" type="ORF">MGAL_10B082353</name>
</gene>
<evidence type="ECO:0000313" key="3">
    <source>
        <dbReference type="Proteomes" id="UP000596742"/>
    </source>
</evidence>
<reference evidence="2" key="1">
    <citation type="submission" date="2018-11" db="EMBL/GenBank/DDBJ databases">
        <authorList>
            <person name="Alioto T."/>
            <person name="Alioto T."/>
        </authorList>
    </citation>
    <scope>NUCLEOTIDE SEQUENCE</scope>
</reference>
<dbReference type="AlphaFoldDB" id="A0A8B6GB74"/>
<evidence type="ECO:0000313" key="2">
    <source>
        <dbReference type="EMBL" id="VDI61468.1"/>
    </source>
</evidence>